<dbReference type="VEuPathDB" id="GiardiaDB:GL50581_2387"/>
<name>C6LUD4_GIAIB</name>
<accession>C6LUD4</accession>
<dbReference type="OrthoDB" id="10256714at2759"/>
<evidence type="ECO:0000313" key="2">
    <source>
        <dbReference type="Proteomes" id="UP000002488"/>
    </source>
</evidence>
<gene>
    <name evidence="1" type="ORF">GL50581_2387</name>
</gene>
<dbReference type="AlphaFoldDB" id="C6LUD4"/>
<dbReference type="EMBL" id="ACGJ01002308">
    <property type="protein sequence ID" value="EET00381.1"/>
    <property type="molecule type" value="Genomic_DNA"/>
</dbReference>
<comment type="caution">
    <text evidence="1">The sequence shown here is derived from an EMBL/GenBank/DDBJ whole genome shotgun (WGS) entry which is preliminary data.</text>
</comment>
<dbReference type="OMA" id="SECATKC"/>
<proteinExistence type="predicted"/>
<organism evidence="1 2">
    <name type="scientific">Giardia intestinalis (strain ATCC 50581 / GS clone H7)</name>
    <name type="common">Giardia lamblia</name>
    <dbReference type="NCBI Taxonomy" id="598745"/>
    <lineage>
        <taxon>Eukaryota</taxon>
        <taxon>Metamonada</taxon>
        <taxon>Diplomonadida</taxon>
        <taxon>Hexamitidae</taxon>
        <taxon>Giardiinae</taxon>
        <taxon>Giardia</taxon>
    </lineage>
</organism>
<evidence type="ECO:0000313" key="1">
    <source>
        <dbReference type="EMBL" id="EET00381.1"/>
    </source>
</evidence>
<dbReference type="Proteomes" id="UP000002488">
    <property type="component" value="Unassembled WGS sequence"/>
</dbReference>
<reference evidence="1 2" key="1">
    <citation type="journal article" date="2009" name="PLoS Pathog.">
        <title>Draft genome sequencing of giardia intestinalis assemblage B isolate GS: is human giardiasis caused by two different species?</title>
        <authorList>
            <person name="Franzen O."/>
            <person name="Jerlstrom-Hultqvist J."/>
            <person name="Castro E."/>
            <person name="Sherwood E."/>
            <person name="Ankarklev J."/>
            <person name="Reiner D.S."/>
            <person name="Palm D."/>
            <person name="Andersson J.O."/>
            <person name="Andersson B."/>
            <person name="Svard S.G."/>
        </authorList>
    </citation>
    <scope>NUCLEOTIDE SEQUENCE [LARGE SCALE GENOMIC DNA]</scope>
    <source>
        <strain evidence="2">ATCC 50581 / GS clone H7</strain>
    </source>
</reference>
<protein>
    <submittedName>
        <fullName evidence="1">Uncharacterized protein</fullName>
    </submittedName>
</protein>
<sequence length="394" mass="44358">MVNSDLDNFLSFVIRCVGSHAPLYLAAQLLRVDLRTFGETAFRILLSTCPSVGFPYVCSGLSILCHRLPFVRELISHTILNMAPEEQKTSSYMDNIHLLEGFGIYNTEHSFTSSQVQTLIQRSAALIDLTSTLKPPATSLSVQPIDSWERVRNVLLRLPSGYFDDQRALDPKYDPFLYLAVHKVHIAVASPSSKTSSSFASLLLSSLSLVDFTRKISEVNSQEDRKKLLLQALGNIDGYIDIEFSPDTWGCIRNCPLYIPALQKLLQIGWIPSFVDAFTELYRECANMSLSDIRRTAESCGEVFRCTTDHSVREQLLSFMDLREDVCILQRRVFLRFFVVAASPPKVDAAIVRLFEAESTDKILINIPNTPFSKQLLKNLALTFAYTALLEPLE</sequence>